<dbReference type="InterPro" id="IPR036388">
    <property type="entry name" value="WH-like_DNA-bd_sf"/>
</dbReference>
<dbReference type="Gene3D" id="1.10.10.10">
    <property type="entry name" value="Winged helix-like DNA-binding domain superfamily/Winged helix DNA-binding domain"/>
    <property type="match status" value="1"/>
</dbReference>
<dbReference type="InterPro" id="IPR051011">
    <property type="entry name" value="Metal_resp_trans_reg"/>
</dbReference>
<sequence>MLRLHFTAADLGSLRLASGADPLWETLLSQHALTSGHGPPALGGWRRHAMARLTPQMRALLSLAPPTGYSPDFLTPTRGLHDAAEGLDAGLAEVLATPLDHLRTDLRRVLPRHCPRARTERLADGDRAALAALATAMRSYFEAVLAGHWELISGQVAGARARGARFMVDGGVDRLLTTLHPTIRWDSPTLHVAYPEDRDIHLAGRGLVLLPSFFCRGTPVTLRADDRPPVLVYPIDHDPDWDADRTPPPGGELVALLGNTRAAVLRAAQLHPHGCTTTELARRVRISLSSASEHATTLRRAGLLRTRPYGRHMLHLVTPLGRALLTGGAGPPRSW</sequence>
<dbReference type="AlphaFoldDB" id="A0A8J3K2H3"/>
<dbReference type="PANTHER" id="PTHR43132">
    <property type="entry name" value="ARSENICAL RESISTANCE OPERON REPRESSOR ARSR-RELATED"/>
    <property type="match status" value="1"/>
</dbReference>
<dbReference type="InterPro" id="IPR011991">
    <property type="entry name" value="ArsR-like_HTH"/>
</dbReference>
<name>A0A8J3K2H3_9ACTN</name>
<proteinExistence type="predicted"/>
<evidence type="ECO:0000313" key="1">
    <source>
        <dbReference type="EMBL" id="GIF89505.1"/>
    </source>
</evidence>
<comment type="caution">
    <text evidence="1">The sequence shown here is derived from an EMBL/GenBank/DDBJ whole genome shotgun (WGS) entry which is preliminary data.</text>
</comment>
<dbReference type="Proteomes" id="UP000619293">
    <property type="component" value="Unassembled WGS sequence"/>
</dbReference>
<reference evidence="1 2" key="1">
    <citation type="submission" date="2021-01" db="EMBL/GenBank/DDBJ databases">
        <title>Whole genome shotgun sequence of Catellatospora chokoriensis NBRC 107358.</title>
        <authorList>
            <person name="Komaki H."/>
            <person name="Tamura T."/>
        </authorList>
    </citation>
    <scope>NUCLEOTIDE SEQUENCE [LARGE SCALE GENOMIC DNA]</scope>
    <source>
        <strain evidence="1 2">NBRC 107358</strain>
    </source>
</reference>
<dbReference type="PANTHER" id="PTHR43132:SF8">
    <property type="entry name" value="HTH-TYPE TRANSCRIPTIONAL REGULATOR KMTR"/>
    <property type="match status" value="1"/>
</dbReference>
<evidence type="ECO:0000313" key="2">
    <source>
        <dbReference type="Proteomes" id="UP000619293"/>
    </source>
</evidence>
<dbReference type="SUPFAM" id="SSF46785">
    <property type="entry name" value="Winged helix' DNA-binding domain"/>
    <property type="match status" value="1"/>
</dbReference>
<dbReference type="EMBL" id="BONG01000016">
    <property type="protein sequence ID" value="GIF89505.1"/>
    <property type="molecule type" value="Genomic_DNA"/>
</dbReference>
<dbReference type="InterPro" id="IPR036390">
    <property type="entry name" value="WH_DNA-bd_sf"/>
</dbReference>
<keyword evidence="2" id="KW-1185">Reference proteome</keyword>
<dbReference type="RefSeq" id="WP_191839753.1">
    <property type="nucleotide sequence ID" value="NZ_BAAALB010000009.1"/>
</dbReference>
<dbReference type="CDD" id="cd00090">
    <property type="entry name" value="HTH_ARSR"/>
    <property type="match status" value="1"/>
</dbReference>
<organism evidence="1 2">
    <name type="scientific">Catellatospora chokoriensis</name>
    <dbReference type="NCBI Taxonomy" id="310353"/>
    <lineage>
        <taxon>Bacteria</taxon>
        <taxon>Bacillati</taxon>
        <taxon>Actinomycetota</taxon>
        <taxon>Actinomycetes</taxon>
        <taxon>Micromonosporales</taxon>
        <taxon>Micromonosporaceae</taxon>
        <taxon>Catellatospora</taxon>
    </lineage>
</organism>
<protein>
    <submittedName>
        <fullName evidence="1">Transcriptional regulator</fullName>
    </submittedName>
</protein>
<accession>A0A8J3K2H3</accession>
<gene>
    <name evidence="1" type="ORF">Cch02nite_29490</name>
</gene>